<keyword evidence="3" id="KW-1185">Reference proteome</keyword>
<evidence type="ECO:0000313" key="2">
    <source>
        <dbReference type="EMBL" id="MPC64337.1"/>
    </source>
</evidence>
<gene>
    <name evidence="2" type="ORF">E2C01_058450</name>
</gene>
<dbReference type="Proteomes" id="UP000324222">
    <property type="component" value="Unassembled WGS sequence"/>
</dbReference>
<proteinExistence type="predicted"/>
<feature type="region of interest" description="Disordered" evidence="1">
    <location>
        <begin position="1"/>
        <end position="42"/>
    </location>
</feature>
<evidence type="ECO:0000256" key="1">
    <source>
        <dbReference type="SAM" id="MobiDB-lite"/>
    </source>
</evidence>
<evidence type="ECO:0000313" key="3">
    <source>
        <dbReference type="Proteomes" id="UP000324222"/>
    </source>
</evidence>
<comment type="caution">
    <text evidence="2">The sequence shown here is derived from an EMBL/GenBank/DDBJ whole genome shotgun (WGS) entry which is preliminary data.</text>
</comment>
<protein>
    <submittedName>
        <fullName evidence="2">Uncharacterized protein</fullName>
    </submittedName>
</protein>
<reference evidence="2 3" key="1">
    <citation type="submission" date="2019-05" db="EMBL/GenBank/DDBJ databases">
        <title>Another draft genome of Portunus trituberculatus and its Hox gene families provides insights of decapod evolution.</title>
        <authorList>
            <person name="Jeong J.-H."/>
            <person name="Song I."/>
            <person name="Kim S."/>
            <person name="Choi T."/>
            <person name="Kim D."/>
            <person name="Ryu S."/>
            <person name="Kim W."/>
        </authorList>
    </citation>
    <scope>NUCLEOTIDE SEQUENCE [LARGE SCALE GENOMIC DNA]</scope>
    <source>
        <tissue evidence="2">Muscle</tissue>
    </source>
</reference>
<dbReference type="AlphaFoldDB" id="A0A5B7H4Q5"/>
<dbReference type="EMBL" id="VSRR010021939">
    <property type="protein sequence ID" value="MPC64337.1"/>
    <property type="molecule type" value="Genomic_DNA"/>
</dbReference>
<organism evidence="2 3">
    <name type="scientific">Portunus trituberculatus</name>
    <name type="common">Swimming crab</name>
    <name type="synonym">Neptunus trituberculatus</name>
    <dbReference type="NCBI Taxonomy" id="210409"/>
    <lineage>
        <taxon>Eukaryota</taxon>
        <taxon>Metazoa</taxon>
        <taxon>Ecdysozoa</taxon>
        <taxon>Arthropoda</taxon>
        <taxon>Crustacea</taxon>
        <taxon>Multicrustacea</taxon>
        <taxon>Malacostraca</taxon>
        <taxon>Eumalacostraca</taxon>
        <taxon>Eucarida</taxon>
        <taxon>Decapoda</taxon>
        <taxon>Pleocyemata</taxon>
        <taxon>Brachyura</taxon>
        <taxon>Eubrachyura</taxon>
        <taxon>Portunoidea</taxon>
        <taxon>Portunidae</taxon>
        <taxon>Portuninae</taxon>
        <taxon>Portunus</taxon>
    </lineage>
</organism>
<accession>A0A5B7H4Q5</accession>
<name>A0A5B7H4Q5_PORTR</name>
<sequence length="63" mass="6839">MKGMRVVGQREGRERQGGAGGGSSSSVGYVMTRHSPVTSTPLPSWESALLLEERMDRNVSVFE</sequence>